<keyword evidence="1" id="KW-0732">Signal</keyword>
<keyword evidence="3" id="KW-1185">Reference proteome</keyword>
<name>A0AAD7BN34_9AGAR</name>
<organism evidence="2 3">
    <name type="scientific">Roridomyces roridus</name>
    <dbReference type="NCBI Taxonomy" id="1738132"/>
    <lineage>
        <taxon>Eukaryota</taxon>
        <taxon>Fungi</taxon>
        <taxon>Dikarya</taxon>
        <taxon>Basidiomycota</taxon>
        <taxon>Agaricomycotina</taxon>
        <taxon>Agaricomycetes</taxon>
        <taxon>Agaricomycetidae</taxon>
        <taxon>Agaricales</taxon>
        <taxon>Marasmiineae</taxon>
        <taxon>Mycenaceae</taxon>
        <taxon>Roridomyces</taxon>
    </lineage>
</organism>
<gene>
    <name evidence="2" type="ORF">FB45DRAFT_1005139</name>
</gene>
<accession>A0AAD7BN34</accession>
<proteinExistence type="predicted"/>
<evidence type="ECO:0000313" key="2">
    <source>
        <dbReference type="EMBL" id="KAJ7625847.1"/>
    </source>
</evidence>
<reference evidence="2" key="1">
    <citation type="submission" date="2023-03" db="EMBL/GenBank/DDBJ databases">
        <title>Massive genome expansion in bonnet fungi (Mycena s.s.) driven by repeated elements and novel gene families across ecological guilds.</title>
        <authorList>
            <consortium name="Lawrence Berkeley National Laboratory"/>
            <person name="Harder C.B."/>
            <person name="Miyauchi S."/>
            <person name="Viragh M."/>
            <person name="Kuo A."/>
            <person name="Thoen E."/>
            <person name="Andreopoulos B."/>
            <person name="Lu D."/>
            <person name="Skrede I."/>
            <person name="Drula E."/>
            <person name="Henrissat B."/>
            <person name="Morin E."/>
            <person name="Kohler A."/>
            <person name="Barry K."/>
            <person name="LaButti K."/>
            <person name="Morin E."/>
            <person name="Salamov A."/>
            <person name="Lipzen A."/>
            <person name="Mereny Z."/>
            <person name="Hegedus B."/>
            <person name="Baldrian P."/>
            <person name="Stursova M."/>
            <person name="Weitz H."/>
            <person name="Taylor A."/>
            <person name="Grigoriev I.V."/>
            <person name="Nagy L.G."/>
            <person name="Martin F."/>
            <person name="Kauserud H."/>
        </authorList>
    </citation>
    <scope>NUCLEOTIDE SEQUENCE</scope>
    <source>
        <strain evidence="2">9284</strain>
    </source>
</reference>
<dbReference type="EMBL" id="JARKIF010000012">
    <property type="protein sequence ID" value="KAJ7625847.1"/>
    <property type="molecule type" value="Genomic_DNA"/>
</dbReference>
<feature type="chain" id="PRO_5042280125" evidence="1">
    <location>
        <begin position="21"/>
        <end position="318"/>
    </location>
</feature>
<dbReference type="AlphaFoldDB" id="A0AAD7BN34"/>
<feature type="signal peptide" evidence="1">
    <location>
        <begin position="1"/>
        <end position="20"/>
    </location>
</feature>
<comment type="caution">
    <text evidence="2">The sequence shown here is derived from an EMBL/GenBank/DDBJ whole genome shotgun (WGS) entry which is preliminary data.</text>
</comment>
<protein>
    <submittedName>
        <fullName evidence="2">Uncharacterized protein</fullName>
    </submittedName>
</protein>
<dbReference type="Proteomes" id="UP001221142">
    <property type="component" value="Unassembled WGS sequence"/>
</dbReference>
<evidence type="ECO:0000256" key="1">
    <source>
        <dbReference type="SAM" id="SignalP"/>
    </source>
</evidence>
<evidence type="ECO:0000313" key="3">
    <source>
        <dbReference type="Proteomes" id="UP001221142"/>
    </source>
</evidence>
<sequence>MHFLSLTATALICTAVLVRGSPLPLITLESRAGVKFHILTAGPESCNAAQTAAIKAGIVDTKLMASVALKTLTNAGVEGSEGYKSFFGSAPLASIQERFGFVNQLGTPDEITSLDGVQGSQTDLVFTCLANDPKANVIANTRNIGRLTKADKGVLPTDNRIRFSPRTTSVTDTLTEFAARLIANGNKFQKSIFKLGKLEETDPDDSALPIPPMAFILCPVGADKHLVDLKDHQGVKADGVRQVQVGLDDDKKAQNPQNYAFFALFAQAQPEAFTSGCPATEDSQPLGVRRSFSRTAACPAQTGFDGDDFDMGFDDDDD</sequence>